<evidence type="ECO:0000256" key="1">
    <source>
        <dbReference type="SAM" id="Phobius"/>
    </source>
</evidence>
<feature type="transmembrane region" description="Helical" evidence="1">
    <location>
        <begin position="144"/>
        <end position="163"/>
    </location>
</feature>
<dbReference type="NCBIfam" id="NF038065">
    <property type="entry name" value="Pr6Pr"/>
    <property type="match status" value="1"/>
</dbReference>
<feature type="transmembrane region" description="Helical" evidence="1">
    <location>
        <begin position="116"/>
        <end position="132"/>
    </location>
</feature>
<evidence type="ECO:0000313" key="2">
    <source>
        <dbReference type="EMBL" id="PST85158.1"/>
    </source>
</evidence>
<dbReference type="RefSeq" id="WP_107213628.1">
    <property type="nucleotide sequence ID" value="NZ_KZ686268.1"/>
</dbReference>
<dbReference type="EMBL" id="PYLS01000001">
    <property type="protein sequence ID" value="PST85158.1"/>
    <property type="molecule type" value="Genomic_DNA"/>
</dbReference>
<dbReference type="InterPro" id="IPR049713">
    <property type="entry name" value="Pr6Pr-like"/>
</dbReference>
<dbReference type="Proteomes" id="UP000240912">
    <property type="component" value="Unassembled WGS sequence"/>
</dbReference>
<keyword evidence="3" id="KW-1185">Reference proteome</keyword>
<evidence type="ECO:0000313" key="3">
    <source>
        <dbReference type="Proteomes" id="UP000240912"/>
    </source>
</evidence>
<name>A0A2T3HRU2_9SPHI</name>
<dbReference type="AlphaFoldDB" id="A0A2T3HRU2"/>
<evidence type="ECO:0008006" key="4">
    <source>
        <dbReference type="Google" id="ProtNLM"/>
    </source>
</evidence>
<proteinExistence type="predicted"/>
<gene>
    <name evidence="2" type="ORF">C7T94_03370</name>
</gene>
<protein>
    <recommendedName>
        <fullName evidence="4">Pr6Pr family membrane protein</fullName>
    </recommendedName>
</protein>
<feature type="transmembrane region" description="Helical" evidence="1">
    <location>
        <begin position="85"/>
        <end position="104"/>
    </location>
</feature>
<comment type="caution">
    <text evidence="2">The sequence shown here is derived from an EMBL/GenBank/DDBJ whole genome shotgun (WGS) entry which is preliminary data.</text>
</comment>
<feature type="transmembrane region" description="Helical" evidence="1">
    <location>
        <begin position="45"/>
        <end position="64"/>
    </location>
</feature>
<feature type="transmembrane region" description="Helical" evidence="1">
    <location>
        <begin position="183"/>
        <end position="204"/>
    </location>
</feature>
<keyword evidence="1" id="KW-0472">Membrane</keyword>
<reference evidence="2 3" key="1">
    <citation type="submission" date="2018-03" db="EMBL/GenBank/DDBJ databases">
        <authorList>
            <person name="Keele B.F."/>
        </authorList>
    </citation>
    <scope>NUCLEOTIDE SEQUENCE [LARGE SCALE GENOMIC DNA]</scope>
    <source>
        <strain evidence="2 3">YL28-9</strain>
    </source>
</reference>
<organism evidence="2 3">
    <name type="scientific">Pedobacter yulinensis</name>
    <dbReference type="NCBI Taxonomy" id="2126353"/>
    <lineage>
        <taxon>Bacteria</taxon>
        <taxon>Pseudomonadati</taxon>
        <taxon>Bacteroidota</taxon>
        <taxon>Sphingobacteriia</taxon>
        <taxon>Sphingobacteriales</taxon>
        <taxon>Sphingobacteriaceae</taxon>
        <taxon>Pedobacter</taxon>
    </lineage>
</organism>
<keyword evidence="1" id="KW-1133">Transmembrane helix</keyword>
<sequence length="215" mass="24143">MPAQSRSQSFFIWTGFAVALFSVVVQLYLQAVGGGLSFFNTLANFLSYFTILTNLLALVCYAALLFGHDGQVSAFFERPVTQTAIMVNMVIVGLIYNVVLRQLWAPSGIQRLVDEMLHAFNPFWFLLLWLLFTPKRRIRLAPLLVWLAYPAAYLVYTLLRGMYTGWYPYPFVNVAELGLQKVLLNSLGITGLFVVFLLLAVGLARAFTAGKKGRI</sequence>
<keyword evidence="1" id="KW-0812">Transmembrane</keyword>
<accession>A0A2T3HRU2</accession>
<dbReference type="OrthoDB" id="9809977at2"/>
<feature type="transmembrane region" description="Helical" evidence="1">
    <location>
        <begin position="12"/>
        <end position="33"/>
    </location>
</feature>